<keyword evidence="2" id="KW-1133">Transmembrane helix</keyword>
<organism evidence="3 4">
    <name type="scientific">Tetrapyrgos nigripes</name>
    <dbReference type="NCBI Taxonomy" id="182062"/>
    <lineage>
        <taxon>Eukaryota</taxon>
        <taxon>Fungi</taxon>
        <taxon>Dikarya</taxon>
        <taxon>Basidiomycota</taxon>
        <taxon>Agaricomycotina</taxon>
        <taxon>Agaricomycetes</taxon>
        <taxon>Agaricomycetidae</taxon>
        <taxon>Agaricales</taxon>
        <taxon>Marasmiineae</taxon>
        <taxon>Marasmiaceae</taxon>
        <taxon>Tetrapyrgos</taxon>
    </lineage>
</organism>
<reference evidence="3 4" key="1">
    <citation type="journal article" date="2020" name="ISME J.">
        <title>Uncovering the hidden diversity of litter-decomposition mechanisms in mushroom-forming fungi.</title>
        <authorList>
            <person name="Floudas D."/>
            <person name="Bentzer J."/>
            <person name="Ahren D."/>
            <person name="Johansson T."/>
            <person name="Persson P."/>
            <person name="Tunlid A."/>
        </authorList>
    </citation>
    <scope>NUCLEOTIDE SEQUENCE [LARGE SCALE GENOMIC DNA]</scope>
    <source>
        <strain evidence="3 4">CBS 291.85</strain>
    </source>
</reference>
<dbReference type="PANTHER" id="PTHR37848">
    <property type="entry name" value="EXPRESSED PROTEIN"/>
    <property type="match status" value="1"/>
</dbReference>
<feature type="compositionally biased region" description="Basic residues" evidence="1">
    <location>
        <begin position="60"/>
        <end position="69"/>
    </location>
</feature>
<keyword evidence="4" id="KW-1185">Reference proteome</keyword>
<protein>
    <submittedName>
        <fullName evidence="3">Uncharacterized protein</fullName>
    </submittedName>
</protein>
<gene>
    <name evidence="3" type="ORF">D9758_000307</name>
</gene>
<evidence type="ECO:0000256" key="1">
    <source>
        <dbReference type="SAM" id="MobiDB-lite"/>
    </source>
</evidence>
<dbReference type="EMBL" id="JAACJM010000001">
    <property type="protein sequence ID" value="KAF5374735.1"/>
    <property type="molecule type" value="Genomic_DNA"/>
</dbReference>
<feature type="region of interest" description="Disordered" evidence="1">
    <location>
        <begin position="60"/>
        <end position="82"/>
    </location>
</feature>
<sequence length="358" mass="40692">MSSDLPPPFAPYDAEAFNVAYGDVVSHDPHLNTDGEALYRFLLAQSETPPKLHLHCRATHQETRHRHRTVTNGPNTTTRQESYQETVTDLDLLLDLSSLVQPHVVHWSLPDHDPAYRGNMISEVDTPVGLRKATRGERKHFNAAQKARLGNGLPPWHPDDPLVASKSSKTPRQWADEYTASTKRLKEFQYDKVVYGWNFDALESAVSSLIVSSRHFNSTSLDVNFRFLGTKVYVRPDNRLSRTLSNKWLKFLLIITFIFPFIWLYKRFYGGGRWRICGGAYAMRPSTRPPPDLLTGDVLPKYSESPPPNNGGNSNRIVDNWTTSDEMAWLKQWEATIIHCVASRYQSSTPFAAPGPWV</sequence>
<evidence type="ECO:0000256" key="2">
    <source>
        <dbReference type="SAM" id="Phobius"/>
    </source>
</evidence>
<dbReference type="AlphaFoldDB" id="A0A8H5LYJ6"/>
<dbReference type="OrthoDB" id="203796at2759"/>
<dbReference type="Proteomes" id="UP000559256">
    <property type="component" value="Unassembled WGS sequence"/>
</dbReference>
<feature type="region of interest" description="Disordered" evidence="1">
    <location>
        <begin position="297"/>
        <end position="317"/>
    </location>
</feature>
<comment type="caution">
    <text evidence="3">The sequence shown here is derived from an EMBL/GenBank/DDBJ whole genome shotgun (WGS) entry which is preliminary data.</text>
</comment>
<evidence type="ECO:0000313" key="4">
    <source>
        <dbReference type="Proteomes" id="UP000559256"/>
    </source>
</evidence>
<proteinExistence type="predicted"/>
<feature type="transmembrane region" description="Helical" evidence="2">
    <location>
        <begin position="248"/>
        <end position="265"/>
    </location>
</feature>
<keyword evidence="2" id="KW-0472">Membrane</keyword>
<feature type="compositionally biased region" description="Polar residues" evidence="1">
    <location>
        <begin position="70"/>
        <end position="82"/>
    </location>
</feature>
<accession>A0A8H5LYJ6</accession>
<dbReference type="PANTHER" id="PTHR37848:SF1">
    <property type="entry name" value="SUN DOMAIN-CONTAINING PROTEIN"/>
    <property type="match status" value="1"/>
</dbReference>
<evidence type="ECO:0000313" key="3">
    <source>
        <dbReference type="EMBL" id="KAF5374735.1"/>
    </source>
</evidence>
<keyword evidence="2" id="KW-0812">Transmembrane</keyword>
<name>A0A8H5LYJ6_9AGAR</name>